<dbReference type="Proteomes" id="UP000772618">
    <property type="component" value="Unassembled WGS sequence"/>
</dbReference>
<evidence type="ECO:0000313" key="9">
    <source>
        <dbReference type="EMBL" id="MBT1702255.1"/>
    </source>
</evidence>
<evidence type="ECO:0000256" key="1">
    <source>
        <dbReference type="ARBA" id="ARBA00004127"/>
    </source>
</evidence>
<dbReference type="PANTHER" id="PTHR43507:SF1">
    <property type="entry name" value="NADH-UBIQUINONE OXIDOREDUCTASE CHAIN 4"/>
    <property type="match status" value="1"/>
</dbReference>
<name>A0ABS5VLC3_9BACT</name>
<dbReference type="PANTHER" id="PTHR43507">
    <property type="entry name" value="NADH-UBIQUINONE OXIDOREDUCTASE CHAIN 4"/>
    <property type="match status" value="1"/>
</dbReference>
<dbReference type="Pfam" id="PF00361">
    <property type="entry name" value="Proton_antipo_M"/>
    <property type="match status" value="1"/>
</dbReference>
<protein>
    <submittedName>
        <fullName evidence="9">NADH-quinone oxidoreductase subunit M</fullName>
    </submittedName>
</protein>
<reference evidence="9 10" key="1">
    <citation type="submission" date="2021-05" db="EMBL/GenBank/DDBJ databases">
        <title>A Polyphasic approach of four new species of the genus Ohtaekwangia: Ohtaekwangia histidinii sp. nov., Ohtaekwangia cretensis sp. nov., Ohtaekwangia indiensis sp. nov., Ohtaekwangia reichenbachii sp. nov. from diverse environment.</title>
        <authorList>
            <person name="Octaviana S."/>
        </authorList>
    </citation>
    <scope>NUCLEOTIDE SEQUENCE [LARGE SCALE GENOMIC DNA]</scope>
    <source>
        <strain evidence="9 10">PWU20</strain>
    </source>
</reference>
<evidence type="ECO:0000256" key="2">
    <source>
        <dbReference type="ARBA" id="ARBA00009025"/>
    </source>
</evidence>
<accession>A0ABS5VLC3</accession>
<evidence type="ECO:0000256" key="6">
    <source>
        <dbReference type="RuleBase" id="RU000320"/>
    </source>
</evidence>
<keyword evidence="5 7" id="KW-0472">Membrane</keyword>
<feature type="transmembrane region" description="Helical" evidence="7">
    <location>
        <begin position="206"/>
        <end position="227"/>
    </location>
</feature>
<feature type="transmembrane region" description="Helical" evidence="7">
    <location>
        <begin position="6"/>
        <end position="21"/>
    </location>
</feature>
<feature type="transmembrane region" description="Helical" evidence="7">
    <location>
        <begin position="159"/>
        <end position="179"/>
    </location>
</feature>
<proteinExistence type="inferred from homology"/>
<evidence type="ECO:0000256" key="5">
    <source>
        <dbReference type="ARBA" id="ARBA00023136"/>
    </source>
</evidence>
<feature type="transmembrane region" description="Helical" evidence="7">
    <location>
        <begin position="239"/>
        <end position="260"/>
    </location>
</feature>
<sequence>MLTAVLIFWPFVAALIVLALNSNQAKGWALTASLIELVLSIYVAFQFQPTAEAQFEINTPWIASLGINFHVAIDGISLLLVLLTTVLTPFIVLSSFNHNYEKANSFYSLILFMEMALVGVFVALDGFLFYIFWEMALIPIYFICLRWGGINRGAVTLKFFIYTLAGSLVMLLGFIYLYYQTPGSHSFDIKALYAAGQSLSEFDQRIIFWAIFIAFAVKMPVFPFHTWQPDTYNTAPTQGTMLLSGIMLKMGIYGVIRWLIPVVPGGVAIYGNVALIISVIGIVYASCLAIVQKDLKRLIAYSSIAHVGLIAAGLFTMNKLGMQGAIIQMVSHGFIIVGLFYVIDIIISRTATQEISNLGGIRNIAPVFTTVFVIIMLGNVSLPLTSGFVGEFLLINSVFQYNYIIGAVAGLTMILGAVYMLRSFQQTMLGETNSNTRGFIDLGTTEKLVLFPIVAIIIFIGVYPAPLLKISEAAVDNLYTIISSYQALKGQ</sequence>
<comment type="subcellular location">
    <subcellularLocation>
        <location evidence="1">Endomembrane system</location>
        <topology evidence="1">Multi-pass membrane protein</topology>
    </subcellularLocation>
    <subcellularLocation>
        <location evidence="6">Membrane</location>
        <topology evidence="6">Multi-pass membrane protein</topology>
    </subcellularLocation>
</comment>
<evidence type="ECO:0000259" key="8">
    <source>
        <dbReference type="Pfam" id="PF00361"/>
    </source>
</evidence>
<dbReference type="InterPro" id="IPR003918">
    <property type="entry name" value="NADH_UbQ_OxRdtase"/>
</dbReference>
<dbReference type="PRINTS" id="PR01437">
    <property type="entry name" value="NUOXDRDTASE4"/>
</dbReference>
<organism evidence="9 10">
    <name type="scientific">Chryseosolibacter indicus</name>
    <dbReference type="NCBI Taxonomy" id="2782351"/>
    <lineage>
        <taxon>Bacteria</taxon>
        <taxon>Pseudomonadati</taxon>
        <taxon>Bacteroidota</taxon>
        <taxon>Cytophagia</taxon>
        <taxon>Cytophagales</taxon>
        <taxon>Chryseotaleaceae</taxon>
        <taxon>Chryseosolibacter</taxon>
    </lineage>
</organism>
<evidence type="ECO:0000256" key="7">
    <source>
        <dbReference type="SAM" id="Phobius"/>
    </source>
</evidence>
<feature type="transmembrane region" description="Helical" evidence="7">
    <location>
        <begin position="130"/>
        <end position="147"/>
    </location>
</feature>
<comment type="caution">
    <text evidence="9">The sequence shown here is derived from an EMBL/GenBank/DDBJ whole genome shotgun (WGS) entry which is preliminary data.</text>
</comment>
<feature type="transmembrane region" description="Helical" evidence="7">
    <location>
        <begin position="28"/>
        <end position="47"/>
    </location>
</feature>
<dbReference type="InterPro" id="IPR010227">
    <property type="entry name" value="NADH_Q_OxRdtase_chainM/4"/>
</dbReference>
<comment type="similarity">
    <text evidence="2">Belongs to the complex I subunit 4 family.</text>
</comment>
<feature type="domain" description="NADH:quinone oxidoreductase/Mrp antiporter transmembrane" evidence="8">
    <location>
        <begin position="125"/>
        <end position="412"/>
    </location>
</feature>
<evidence type="ECO:0000256" key="3">
    <source>
        <dbReference type="ARBA" id="ARBA00022692"/>
    </source>
</evidence>
<feature type="transmembrane region" description="Helical" evidence="7">
    <location>
        <begin position="364"/>
        <end position="389"/>
    </location>
</feature>
<dbReference type="EMBL" id="JAHESD010000004">
    <property type="protein sequence ID" value="MBT1702255.1"/>
    <property type="molecule type" value="Genomic_DNA"/>
</dbReference>
<feature type="transmembrane region" description="Helical" evidence="7">
    <location>
        <begin position="401"/>
        <end position="421"/>
    </location>
</feature>
<feature type="transmembrane region" description="Helical" evidence="7">
    <location>
        <begin position="298"/>
        <end position="317"/>
    </location>
</feature>
<feature type="transmembrane region" description="Helical" evidence="7">
    <location>
        <begin position="448"/>
        <end position="468"/>
    </location>
</feature>
<feature type="transmembrane region" description="Helical" evidence="7">
    <location>
        <begin position="323"/>
        <end position="343"/>
    </location>
</feature>
<dbReference type="InterPro" id="IPR001750">
    <property type="entry name" value="ND/Mrp_TM"/>
</dbReference>
<evidence type="ECO:0000256" key="4">
    <source>
        <dbReference type="ARBA" id="ARBA00022989"/>
    </source>
</evidence>
<keyword evidence="4 7" id="KW-1133">Transmembrane helix</keyword>
<gene>
    <name evidence="9" type="ORF">KK060_03135</name>
</gene>
<feature type="transmembrane region" description="Helical" evidence="7">
    <location>
        <begin position="67"/>
        <end position="93"/>
    </location>
</feature>
<dbReference type="RefSeq" id="WP_254152061.1">
    <property type="nucleotide sequence ID" value="NZ_JAHESD010000004.1"/>
</dbReference>
<feature type="transmembrane region" description="Helical" evidence="7">
    <location>
        <begin position="266"/>
        <end position="291"/>
    </location>
</feature>
<dbReference type="NCBIfam" id="TIGR01972">
    <property type="entry name" value="NDH_I_M"/>
    <property type="match status" value="1"/>
</dbReference>
<evidence type="ECO:0000313" key="10">
    <source>
        <dbReference type="Proteomes" id="UP000772618"/>
    </source>
</evidence>
<keyword evidence="10" id="KW-1185">Reference proteome</keyword>
<feature type="transmembrane region" description="Helical" evidence="7">
    <location>
        <begin position="105"/>
        <end position="124"/>
    </location>
</feature>
<keyword evidence="3 6" id="KW-0812">Transmembrane</keyword>